<keyword evidence="1" id="KW-0723">Serine/threonine-protein kinase</keyword>
<organism evidence="9">
    <name type="scientific">freshwater metagenome</name>
    <dbReference type="NCBI Taxonomy" id="449393"/>
    <lineage>
        <taxon>unclassified sequences</taxon>
        <taxon>metagenomes</taxon>
        <taxon>ecological metagenomes</taxon>
    </lineage>
</organism>
<dbReference type="InterPro" id="IPR008271">
    <property type="entry name" value="Ser/Thr_kinase_AS"/>
</dbReference>
<feature type="domain" description="Protein kinase" evidence="7">
    <location>
        <begin position="13"/>
        <end position="276"/>
    </location>
</feature>
<dbReference type="InterPro" id="IPR017441">
    <property type="entry name" value="Protein_kinase_ATP_BS"/>
</dbReference>
<feature type="domain" description="PASTA" evidence="8">
    <location>
        <begin position="447"/>
        <end position="512"/>
    </location>
</feature>
<dbReference type="PROSITE" id="PS51178">
    <property type="entry name" value="PASTA"/>
    <property type="match status" value="4"/>
</dbReference>
<evidence type="ECO:0000259" key="7">
    <source>
        <dbReference type="PROSITE" id="PS50011"/>
    </source>
</evidence>
<keyword evidence="6" id="KW-1133">Transmembrane helix</keyword>
<evidence type="ECO:0000256" key="3">
    <source>
        <dbReference type="ARBA" id="ARBA00022741"/>
    </source>
</evidence>
<gene>
    <name evidence="9" type="ORF">UFOPK2169_00192</name>
</gene>
<evidence type="ECO:0000259" key="8">
    <source>
        <dbReference type="PROSITE" id="PS51178"/>
    </source>
</evidence>
<feature type="domain" description="PASTA" evidence="8">
    <location>
        <begin position="583"/>
        <end position="651"/>
    </location>
</feature>
<keyword evidence="6" id="KW-0812">Transmembrane</keyword>
<sequence>MTNQNPTVINDRYELGQRIGRGGMADVFLARDLLLDRQVALKVLFPEHAIDPNFVERFRREAQSVAGLNHPNIVAVYDWGQYSNTYFMAMEYVKGRTLAEHLRREQQLTPRGAANIVAKIANALAYAHRNNVVHRDIKPANILIGENGDVKVADFGIARALDAHHDAGLTQDGAVMGTATYFSPEQAKGEGLDLRSDLYSLGVVLYELLVGKPPFTGENALATAYMQVNEAPKSIRSQVPSTPAEIEVVVSKCIAKDPGLRYSSAEELRDDLGRFMNGQQTRAMYEALSMQGKVTPGTPNPNEATTVMSQVPRDPNATAAMPAVSPVAGTTVMPATMAPVEDLPDYDRAAMNKRNYIIGAVTAGIVLIGAIVFLLSNMGGSSAITVPAVAGQPCDAAKTTLEQAGFVVAVTPVDAVCDGVGLVQTQSPGGGDSAIEGETITLALAATTVEVPPVVGLTEQAARAAIEGAGFVFTRGPDVIDKTFALGQVVLQNPAGRSQLAKGGTISVNISGGTGQVAIPTVVIGQTTEAASAFLQAEPYAFVVTIAEEANDTAVKGTVVRTSPVVGQLLDKGAPVTIYVSSGPKPVSMPTLVGQLEADAVARLTALKLKSSIVYVDLPPTDANVGKVISQGTKAGTMVAPATEIVLTVGRTTPTPS</sequence>
<dbReference type="EMBL" id="CAEZWE010000003">
    <property type="protein sequence ID" value="CAB4642232.1"/>
    <property type="molecule type" value="Genomic_DNA"/>
</dbReference>
<accession>A0A6J6JYU2</accession>
<dbReference type="InterPro" id="IPR005543">
    <property type="entry name" value="PASTA_dom"/>
</dbReference>
<keyword evidence="6" id="KW-0472">Membrane</keyword>
<feature type="transmembrane region" description="Helical" evidence="6">
    <location>
        <begin position="356"/>
        <end position="375"/>
    </location>
</feature>
<dbReference type="GO" id="GO:0004674">
    <property type="term" value="F:protein serine/threonine kinase activity"/>
    <property type="evidence" value="ECO:0007669"/>
    <property type="project" value="UniProtKB-KW"/>
</dbReference>
<dbReference type="Pfam" id="PF00069">
    <property type="entry name" value="Pkinase"/>
    <property type="match status" value="1"/>
</dbReference>
<dbReference type="SMART" id="SM00220">
    <property type="entry name" value="S_TKc"/>
    <property type="match status" value="1"/>
</dbReference>
<dbReference type="SUPFAM" id="SSF56112">
    <property type="entry name" value="Protein kinase-like (PK-like)"/>
    <property type="match status" value="1"/>
</dbReference>
<dbReference type="CDD" id="cd14014">
    <property type="entry name" value="STKc_PknB_like"/>
    <property type="match status" value="1"/>
</dbReference>
<feature type="domain" description="PASTA" evidence="8">
    <location>
        <begin position="380"/>
        <end position="446"/>
    </location>
</feature>
<dbReference type="GO" id="GO:0005524">
    <property type="term" value="F:ATP binding"/>
    <property type="evidence" value="ECO:0007669"/>
    <property type="project" value="UniProtKB-KW"/>
</dbReference>
<evidence type="ECO:0000256" key="6">
    <source>
        <dbReference type="SAM" id="Phobius"/>
    </source>
</evidence>
<dbReference type="PROSITE" id="PS50011">
    <property type="entry name" value="PROTEIN_KINASE_DOM"/>
    <property type="match status" value="1"/>
</dbReference>
<proteinExistence type="predicted"/>
<dbReference type="AlphaFoldDB" id="A0A6J6JYU2"/>
<evidence type="ECO:0000256" key="1">
    <source>
        <dbReference type="ARBA" id="ARBA00022527"/>
    </source>
</evidence>
<evidence type="ECO:0000256" key="2">
    <source>
        <dbReference type="ARBA" id="ARBA00022679"/>
    </source>
</evidence>
<dbReference type="CDD" id="cd06577">
    <property type="entry name" value="PASTA_pknB"/>
    <property type="match status" value="4"/>
</dbReference>
<dbReference type="Pfam" id="PF03793">
    <property type="entry name" value="PASTA"/>
    <property type="match status" value="4"/>
</dbReference>
<keyword evidence="2" id="KW-0808">Transferase</keyword>
<keyword evidence="5" id="KW-0067">ATP-binding</keyword>
<dbReference type="InterPro" id="IPR011009">
    <property type="entry name" value="Kinase-like_dom_sf"/>
</dbReference>
<dbReference type="PANTHER" id="PTHR43289">
    <property type="entry name" value="MITOGEN-ACTIVATED PROTEIN KINASE KINASE KINASE 20-RELATED"/>
    <property type="match status" value="1"/>
</dbReference>
<dbReference type="InterPro" id="IPR000719">
    <property type="entry name" value="Prot_kinase_dom"/>
</dbReference>
<dbReference type="Gene3D" id="3.30.10.20">
    <property type="match status" value="4"/>
</dbReference>
<dbReference type="FunFam" id="3.30.200.20:FF:000035">
    <property type="entry name" value="Serine/threonine protein kinase Stk1"/>
    <property type="match status" value="1"/>
</dbReference>
<dbReference type="SMART" id="SM00740">
    <property type="entry name" value="PASTA"/>
    <property type="match status" value="4"/>
</dbReference>
<dbReference type="PROSITE" id="PS00107">
    <property type="entry name" value="PROTEIN_KINASE_ATP"/>
    <property type="match status" value="1"/>
</dbReference>
<dbReference type="PANTHER" id="PTHR43289:SF34">
    <property type="entry name" value="SERINE_THREONINE-PROTEIN KINASE YBDM-RELATED"/>
    <property type="match status" value="1"/>
</dbReference>
<feature type="domain" description="PASTA" evidence="8">
    <location>
        <begin position="513"/>
        <end position="582"/>
    </location>
</feature>
<dbReference type="Gene3D" id="3.30.200.20">
    <property type="entry name" value="Phosphorylase Kinase, domain 1"/>
    <property type="match status" value="1"/>
</dbReference>
<dbReference type="FunFam" id="1.10.510.10:FF:000021">
    <property type="entry name" value="Serine/threonine protein kinase"/>
    <property type="match status" value="1"/>
</dbReference>
<dbReference type="Gene3D" id="1.10.510.10">
    <property type="entry name" value="Transferase(Phosphotransferase) domain 1"/>
    <property type="match status" value="1"/>
</dbReference>
<evidence type="ECO:0000256" key="4">
    <source>
        <dbReference type="ARBA" id="ARBA00022777"/>
    </source>
</evidence>
<evidence type="ECO:0000256" key="5">
    <source>
        <dbReference type="ARBA" id="ARBA00022840"/>
    </source>
</evidence>
<protein>
    <submittedName>
        <fullName evidence="9">Unannotated protein</fullName>
    </submittedName>
</protein>
<dbReference type="PROSITE" id="PS00108">
    <property type="entry name" value="PROTEIN_KINASE_ST"/>
    <property type="match status" value="1"/>
</dbReference>
<reference evidence="9" key="1">
    <citation type="submission" date="2020-05" db="EMBL/GenBank/DDBJ databases">
        <authorList>
            <person name="Chiriac C."/>
            <person name="Salcher M."/>
            <person name="Ghai R."/>
            <person name="Kavagutti S V."/>
        </authorList>
    </citation>
    <scope>NUCLEOTIDE SEQUENCE</scope>
</reference>
<name>A0A6J6JYU2_9ZZZZ</name>
<dbReference type="NCBIfam" id="NF033483">
    <property type="entry name" value="PknB_PASTA_kin"/>
    <property type="match status" value="1"/>
</dbReference>
<keyword evidence="3" id="KW-0547">Nucleotide-binding</keyword>
<keyword evidence="4" id="KW-0418">Kinase</keyword>
<evidence type="ECO:0000313" key="9">
    <source>
        <dbReference type="EMBL" id="CAB4642232.1"/>
    </source>
</evidence>